<organism evidence="1 2">
    <name type="scientific">Fusarium oxysporum (strain Fo5176)</name>
    <name type="common">Fusarium vascular wilt</name>
    <dbReference type="NCBI Taxonomy" id="660025"/>
    <lineage>
        <taxon>Eukaryota</taxon>
        <taxon>Fungi</taxon>
        <taxon>Dikarya</taxon>
        <taxon>Ascomycota</taxon>
        <taxon>Pezizomycotina</taxon>
        <taxon>Sordariomycetes</taxon>
        <taxon>Hypocreomycetidae</taxon>
        <taxon>Hypocreales</taxon>
        <taxon>Nectriaceae</taxon>
        <taxon>Fusarium</taxon>
        <taxon>Fusarium oxysporum species complex</taxon>
    </lineage>
</organism>
<dbReference type="EnsemblFungi" id="FOXG_04678T0">
    <property type="protein sequence ID" value="FOXG_04678P0"/>
    <property type="gene ID" value="FOXG_04678"/>
</dbReference>
<protein>
    <submittedName>
        <fullName evidence="1">Uncharacterized protein</fullName>
    </submittedName>
</protein>
<reference evidence="1" key="2">
    <citation type="submission" date="2025-08" db="UniProtKB">
        <authorList>
            <consortium name="EnsemblFungi"/>
        </authorList>
    </citation>
    <scope>IDENTIFICATION</scope>
    <source>
        <strain evidence="1">4287 / CBS 123668 / FGSC 9935 / NRRL 34936</strain>
    </source>
</reference>
<name>A0A0D2XL54_FUSOF</name>
<reference evidence="2" key="1">
    <citation type="journal article" date="2012" name="Mol. Plant Microbe Interact.">
        <title>A highly conserved effector in Fusarium oxysporum is required for full virulence on Arabidopsis.</title>
        <authorList>
            <person name="Thatcher L.F."/>
            <person name="Gardiner D.M."/>
            <person name="Kazan K."/>
            <person name="Manners J."/>
        </authorList>
    </citation>
    <scope>NUCLEOTIDE SEQUENCE [LARGE SCALE GENOMIC DNA]</scope>
    <source>
        <strain evidence="2">Fo5176</strain>
    </source>
</reference>
<dbReference type="Proteomes" id="UP000002489">
    <property type="component" value="Unassembled WGS sequence"/>
</dbReference>
<sequence length="402" mass="45614">MAAPRHTLEFIPTLQDAVQGLGKLVEDPTSDLDEKELPGLDKLITDWYDEATDGQLPPQNELIFDKFVDGNITAEDAGELIARSEAEASVVSRTEIQTQRLFSRPPKTEAPPQRKFITNNRGVRVSGFRVLPNLTSLPSSLFEPKETELNHIKVVDAAYVSGQALGDGKKYVRVGTATTNEQFRRWCINEGDVTLPMNIIEVEITFGGSNATICDLVRCLEYVDVHAVMHPMKLDVVDAIPPPPEIKDSDIPGPLKKPRTEQQKQISLQNFERRANGDFYAEWFWFPYSSQVWVNTWKTDKRTNDVVNYPSHAKTFIQVLGTTIMNIGQDILQKIEALQTKPYMQTSFLSWLAMKNLDERKENEKPIRTLLPNALHFQRGVQNIRVRDMEVEIPVSWLSLIP</sequence>
<proteinExistence type="predicted"/>
<evidence type="ECO:0000313" key="1">
    <source>
        <dbReference type="EnsemblFungi" id="FOXG_04678P0"/>
    </source>
</evidence>
<dbReference type="AlphaFoldDB" id="A0A0D2XL54"/>
<dbReference type="STRING" id="426428.A0A0D2XL54"/>
<evidence type="ECO:0000313" key="2">
    <source>
        <dbReference type="Proteomes" id="UP000002489"/>
    </source>
</evidence>
<accession>A0A0D2XL54</accession>